<dbReference type="InterPro" id="IPR013783">
    <property type="entry name" value="Ig-like_fold"/>
</dbReference>
<keyword evidence="2" id="KW-1064">Adaptive immunity</keyword>
<dbReference type="GO" id="GO:0019814">
    <property type="term" value="C:immunoglobulin complex"/>
    <property type="evidence" value="ECO:0007669"/>
    <property type="project" value="UniProtKB-KW"/>
</dbReference>
<dbReference type="Gene3D" id="2.60.40.10">
    <property type="entry name" value="Immunoglobulins"/>
    <property type="match status" value="1"/>
</dbReference>
<feature type="domain" description="Ig-like" evidence="4">
    <location>
        <begin position="43"/>
        <end position="160"/>
    </location>
</feature>
<dbReference type="InterPro" id="IPR036179">
    <property type="entry name" value="Ig-like_dom_sf"/>
</dbReference>
<protein>
    <recommendedName>
        <fullName evidence="4">Ig-like domain-containing protein</fullName>
    </recommendedName>
</protein>
<dbReference type="SMART" id="SM00409">
    <property type="entry name" value="IG"/>
    <property type="match status" value="1"/>
</dbReference>
<proteinExistence type="predicted"/>
<dbReference type="InterPro" id="IPR007110">
    <property type="entry name" value="Ig-like_dom"/>
</dbReference>
<dbReference type="Pfam" id="PF07686">
    <property type="entry name" value="V-set"/>
    <property type="match status" value="1"/>
</dbReference>
<evidence type="ECO:0000256" key="2">
    <source>
        <dbReference type="ARBA" id="ARBA00023130"/>
    </source>
</evidence>
<dbReference type="SUPFAM" id="SSF48726">
    <property type="entry name" value="Immunoglobulin"/>
    <property type="match status" value="1"/>
</dbReference>
<evidence type="ECO:0000256" key="3">
    <source>
        <dbReference type="ARBA" id="ARBA00043265"/>
    </source>
</evidence>
<dbReference type="GO" id="GO:0002250">
    <property type="term" value="P:adaptive immune response"/>
    <property type="evidence" value="ECO:0007669"/>
    <property type="project" value="UniProtKB-KW"/>
</dbReference>
<dbReference type="AlphaFoldDB" id="A0AAN7RJ04"/>
<dbReference type="PANTHER" id="PTHR23266">
    <property type="entry name" value="IMMUNOGLOBULIN HEAVY CHAIN"/>
    <property type="match status" value="1"/>
</dbReference>
<dbReference type="SMART" id="SM00406">
    <property type="entry name" value="IGv"/>
    <property type="match status" value="1"/>
</dbReference>
<evidence type="ECO:0000259" key="4">
    <source>
        <dbReference type="PROSITE" id="PS50835"/>
    </source>
</evidence>
<keyword evidence="6" id="KW-1185">Reference proteome</keyword>
<dbReference type="Proteomes" id="UP001333110">
    <property type="component" value="Unassembled WGS sequence"/>
</dbReference>
<evidence type="ECO:0000313" key="6">
    <source>
        <dbReference type="Proteomes" id="UP001333110"/>
    </source>
</evidence>
<dbReference type="GO" id="GO:0005576">
    <property type="term" value="C:extracellular region"/>
    <property type="evidence" value="ECO:0007669"/>
    <property type="project" value="UniProtKB-ARBA"/>
</dbReference>
<keyword evidence="3" id="KW-1280">Immunoglobulin</keyword>
<accession>A0AAN7RJ04</accession>
<evidence type="ECO:0000256" key="1">
    <source>
        <dbReference type="ARBA" id="ARBA00022859"/>
    </source>
</evidence>
<sequence length="267" mass="29865">MWCLLPPEPRFLVPALFVFPHLSAGFREKDVVLPLVHGHRNAPTSVALTFAESWSDNGLFFLSAAVTGQVALEQHIGELAVREGDGVTFQCSMSGDSMSSYYMFWYRQRPHGTLDWIYREGDAYGEGFQDRFKGTVESSQNRFTLQIQAAKQGDEAVYYCGAGLTLEQLCSRADQKPTAREYRLLSVSFQQTLTRGWCHTMAGAGNRPLACLQYEAVKGSVVEGLRPFMLQVDLLWELERLYGEVQVIARCLGSCPAWPSSSSVAWL</sequence>
<gene>
    <name evidence="5" type="ORF">QYF61_009897</name>
</gene>
<evidence type="ECO:0000313" key="5">
    <source>
        <dbReference type="EMBL" id="KAK4808594.1"/>
    </source>
</evidence>
<dbReference type="InterPro" id="IPR013106">
    <property type="entry name" value="Ig_V-set"/>
</dbReference>
<reference evidence="5 6" key="1">
    <citation type="journal article" date="2023" name="J. Hered.">
        <title>Chromosome-level genome of the wood stork (Mycteria americana) provides insight into avian chromosome evolution.</title>
        <authorList>
            <person name="Flamio R. Jr."/>
            <person name="Ramstad K.M."/>
        </authorList>
    </citation>
    <scope>NUCLEOTIDE SEQUENCE [LARGE SCALE GENOMIC DNA]</scope>
    <source>
        <strain evidence="5">JAX WOST 10</strain>
    </source>
</reference>
<dbReference type="InterPro" id="IPR050199">
    <property type="entry name" value="IgHV"/>
</dbReference>
<name>A0AAN7RJ04_MYCAM</name>
<dbReference type="PROSITE" id="PS50835">
    <property type="entry name" value="IG_LIKE"/>
    <property type="match status" value="1"/>
</dbReference>
<comment type="caution">
    <text evidence="5">The sequence shown here is derived from an EMBL/GenBank/DDBJ whole genome shotgun (WGS) entry which is preliminary data.</text>
</comment>
<dbReference type="InterPro" id="IPR003599">
    <property type="entry name" value="Ig_sub"/>
</dbReference>
<keyword evidence="1" id="KW-0391">Immunity</keyword>
<organism evidence="5 6">
    <name type="scientific">Mycteria americana</name>
    <name type="common">Wood stork</name>
    <dbReference type="NCBI Taxonomy" id="33587"/>
    <lineage>
        <taxon>Eukaryota</taxon>
        <taxon>Metazoa</taxon>
        <taxon>Chordata</taxon>
        <taxon>Craniata</taxon>
        <taxon>Vertebrata</taxon>
        <taxon>Euteleostomi</taxon>
        <taxon>Archelosauria</taxon>
        <taxon>Archosauria</taxon>
        <taxon>Dinosauria</taxon>
        <taxon>Saurischia</taxon>
        <taxon>Theropoda</taxon>
        <taxon>Coelurosauria</taxon>
        <taxon>Aves</taxon>
        <taxon>Neognathae</taxon>
        <taxon>Neoaves</taxon>
        <taxon>Aequornithes</taxon>
        <taxon>Ciconiiformes</taxon>
        <taxon>Ciconiidae</taxon>
        <taxon>Mycteria</taxon>
    </lineage>
</organism>
<dbReference type="EMBL" id="JAUNZN010000024">
    <property type="protein sequence ID" value="KAK4808594.1"/>
    <property type="molecule type" value="Genomic_DNA"/>
</dbReference>